<dbReference type="Proteomes" id="UP000033070">
    <property type="component" value="Chromosome"/>
</dbReference>
<keyword evidence="1" id="KW-0812">Transmembrane</keyword>
<dbReference type="OrthoDB" id="9000966at2"/>
<dbReference type="AlphaFoldDB" id="A0A2Z6GBS1"/>
<reference evidence="2 3" key="1">
    <citation type="submission" date="2018-06" db="EMBL/GenBank/DDBJ databases">
        <title>OYT1 Genome Sequencing.</title>
        <authorList>
            <person name="Kato S."/>
            <person name="Itoh T."/>
            <person name="Ohkuma M."/>
        </authorList>
    </citation>
    <scope>NUCLEOTIDE SEQUENCE [LARGE SCALE GENOMIC DNA]</scope>
    <source>
        <strain evidence="2 3">OYT1</strain>
    </source>
</reference>
<feature type="transmembrane region" description="Helical" evidence="1">
    <location>
        <begin position="136"/>
        <end position="156"/>
    </location>
</feature>
<name>A0A2Z6GBS1_9PROT</name>
<evidence type="ECO:0000313" key="3">
    <source>
        <dbReference type="Proteomes" id="UP000033070"/>
    </source>
</evidence>
<accession>A0A2Z6GBS1</accession>
<protein>
    <recommendedName>
        <fullName evidence="4">Holin of 3TMs, for gene-transfer release</fullName>
    </recommendedName>
</protein>
<keyword evidence="1" id="KW-1133">Transmembrane helix</keyword>
<evidence type="ECO:0000313" key="2">
    <source>
        <dbReference type="EMBL" id="BBE50914.1"/>
    </source>
</evidence>
<keyword evidence="1" id="KW-0472">Membrane</keyword>
<gene>
    <name evidence="2" type="ORF">OYT1_ch1357</name>
</gene>
<organism evidence="2 3">
    <name type="scientific">Ferriphaselus amnicola</name>
    <dbReference type="NCBI Taxonomy" id="1188319"/>
    <lineage>
        <taxon>Bacteria</taxon>
        <taxon>Pseudomonadati</taxon>
        <taxon>Pseudomonadota</taxon>
        <taxon>Betaproteobacteria</taxon>
        <taxon>Nitrosomonadales</taxon>
        <taxon>Gallionellaceae</taxon>
        <taxon>Ferriphaselus</taxon>
    </lineage>
</organism>
<sequence>MGDFDWKKAVNTIAPSLAKALAPELGLAGIAIRAIGQAFGMPDATEQQVSEAIAKATPADLLAIKQADQQFEKDMAAIGVDLAKIAAEDRANARDREIKTGDTWTPRILAAVVVIGYLSVQWYILSHIVPQEMREIVLRSMGTLDMALGLVLGYYFGSSAGSARKDVVIGHLSTEQ</sequence>
<dbReference type="EMBL" id="AP018738">
    <property type="protein sequence ID" value="BBE50914.1"/>
    <property type="molecule type" value="Genomic_DNA"/>
</dbReference>
<keyword evidence="3" id="KW-1185">Reference proteome</keyword>
<evidence type="ECO:0000256" key="1">
    <source>
        <dbReference type="SAM" id="Phobius"/>
    </source>
</evidence>
<dbReference type="STRING" id="1188319.OYT1_02017"/>
<proteinExistence type="predicted"/>
<dbReference type="KEGG" id="fam:OYT1_ch1357"/>
<dbReference type="RefSeq" id="WP_051937930.1">
    <property type="nucleotide sequence ID" value="NZ_AP018738.1"/>
</dbReference>
<evidence type="ECO:0008006" key="4">
    <source>
        <dbReference type="Google" id="ProtNLM"/>
    </source>
</evidence>
<feature type="transmembrane region" description="Helical" evidence="1">
    <location>
        <begin position="104"/>
        <end position="124"/>
    </location>
</feature>